<sequence length="76" mass="8255">ALEDCLQGLDGRVVGDHDGRFLFDGLIDNPVRATFADATNQIDDFINVFASVTRQAFEAANTSRFYPTAKVNFGAA</sequence>
<proteinExistence type="predicted"/>
<gene>
    <name evidence="1" type="ORF">S01H1_24251</name>
</gene>
<reference evidence="1" key="1">
    <citation type="journal article" date="2014" name="Front. Microbiol.">
        <title>High frequency of phylogenetically diverse reductive dehalogenase-homologous genes in deep subseafloor sedimentary metagenomes.</title>
        <authorList>
            <person name="Kawai M."/>
            <person name="Futagami T."/>
            <person name="Toyoda A."/>
            <person name="Takaki Y."/>
            <person name="Nishi S."/>
            <person name="Hori S."/>
            <person name="Arai W."/>
            <person name="Tsubouchi T."/>
            <person name="Morono Y."/>
            <person name="Uchiyama I."/>
            <person name="Ito T."/>
            <person name="Fujiyama A."/>
            <person name="Inagaki F."/>
            <person name="Takami H."/>
        </authorList>
    </citation>
    <scope>NUCLEOTIDE SEQUENCE</scope>
    <source>
        <strain evidence="1">Expedition CK06-06</strain>
    </source>
</reference>
<accession>X0TFR0</accession>
<dbReference type="EMBL" id="BARS01014339">
    <property type="protein sequence ID" value="GAF92413.1"/>
    <property type="molecule type" value="Genomic_DNA"/>
</dbReference>
<name>X0TFR0_9ZZZZ</name>
<protein>
    <submittedName>
        <fullName evidence="1">Uncharacterized protein</fullName>
    </submittedName>
</protein>
<comment type="caution">
    <text evidence="1">The sequence shown here is derived from an EMBL/GenBank/DDBJ whole genome shotgun (WGS) entry which is preliminary data.</text>
</comment>
<evidence type="ECO:0000313" key="1">
    <source>
        <dbReference type="EMBL" id="GAF92413.1"/>
    </source>
</evidence>
<organism evidence="1">
    <name type="scientific">marine sediment metagenome</name>
    <dbReference type="NCBI Taxonomy" id="412755"/>
    <lineage>
        <taxon>unclassified sequences</taxon>
        <taxon>metagenomes</taxon>
        <taxon>ecological metagenomes</taxon>
    </lineage>
</organism>
<feature type="non-terminal residue" evidence="1">
    <location>
        <position position="76"/>
    </location>
</feature>
<dbReference type="AlphaFoldDB" id="X0TFR0"/>
<feature type="non-terminal residue" evidence="1">
    <location>
        <position position="1"/>
    </location>
</feature>